<proteinExistence type="predicted"/>
<dbReference type="AlphaFoldDB" id="A0A5S6PZZ9"/>
<evidence type="ECO:0000313" key="2">
    <source>
        <dbReference type="Proteomes" id="UP000046395"/>
    </source>
</evidence>
<reference evidence="2" key="1">
    <citation type="submission" date="2013-11" db="EMBL/GenBank/DDBJ databases">
        <authorList>
            <person name="Aslett M."/>
        </authorList>
    </citation>
    <scope>NUCLEOTIDE SEQUENCE [LARGE SCALE GENOMIC DNA]</scope>
    <source>
        <strain evidence="2">Edinburgh</strain>
    </source>
</reference>
<keyword evidence="1" id="KW-0732">Signal</keyword>
<sequence>MAPLRASLLILSVSLAAVLADFACKDEFGSYFQCFSGHVKTLLSNTSDWEERKASALDCFTSSGCKKPSLNYDEDISKQSTTDRSHSETFLKCVKETVKDMVNRAEQCIAAEVPGFEFAKLPGEGDIDGSIGKSYAYAIMKISTSISNPEICPGDAQQKVKDCLKKISDGRKEIQQSHLKHICDEREECLSKISENCRQLFHKSRNLLKKCSCEETGMDEHKAKMIKCLSDDVDNKKKEAMANILHRVHEKYCKRVEKLRKICDRA</sequence>
<keyword evidence="2" id="KW-1185">Reference proteome</keyword>
<evidence type="ECO:0000313" key="4">
    <source>
        <dbReference type="WBParaSite" id="TMUE_3000014339.1"/>
    </source>
</evidence>
<name>A0A5S6PZZ9_TRIMR</name>
<dbReference type="Proteomes" id="UP000046395">
    <property type="component" value="Unassembled WGS sequence"/>
</dbReference>
<protein>
    <submittedName>
        <fullName evidence="3 4">DUF19 domain-containing protein</fullName>
    </submittedName>
</protein>
<dbReference type="WBParaSite" id="TMUE_0000000560.1">
    <property type="protein sequence ID" value="TMUE_0000000560.1"/>
    <property type="gene ID" value="WBGene00296500"/>
</dbReference>
<organism evidence="2 3">
    <name type="scientific">Trichuris muris</name>
    <name type="common">Mouse whipworm</name>
    <dbReference type="NCBI Taxonomy" id="70415"/>
    <lineage>
        <taxon>Eukaryota</taxon>
        <taxon>Metazoa</taxon>
        <taxon>Ecdysozoa</taxon>
        <taxon>Nematoda</taxon>
        <taxon>Enoplea</taxon>
        <taxon>Dorylaimia</taxon>
        <taxon>Trichinellida</taxon>
        <taxon>Trichuridae</taxon>
        <taxon>Trichuris</taxon>
    </lineage>
</organism>
<feature type="chain" id="PRO_5044624229" evidence="1">
    <location>
        <begin position="21"/>
        <end position="266"/>
    </location>
</feature>
<evidence type="ECO:0000256" key="1">
    <source>
        <dbReference type="SAM" id="SignalP"/>
    </source>
</evidence>
<dbReference type="WBParaSite" id="TMUE_3000014339.1">
    <property type="protein sequence ID" value="TMUE_3000014339.1"/>
    <property type="gene ID" value="WBGene00294693"/>
</dbReference>
<accession>A0A5S6PZZ9</accession>
<feature type="signal peptide" evidence="1">
    <location>
        <begin position="1"/>
        <end position="20"/>
    </location>
</feature>
<evidence type="ECO:0000313" key="3">
    <source>
        <dbReference type="WBParaSite" id="TMUE_0000000560.1"/>
    </source>
</evidence>
<reference evidence="3 4" key="3">
    <citation type="submission" date="2019-12" db="UniProtKB">
        <authorList>
            <consortium name="WormBaseParasite"/>
        </authorList>
    </citation>
    <scope>IDENTIFICATION</scope>
</reference>
<reference evidence="2" key="2">
    <citation type="submission" date="2014-03" db="EMBL/GenBank/DDBJ databases">
        <title>The whipworm genome and dual-species transcriptomics of an intimate host-pathogen interaction.</title>
        <authorList>
            <person name="Foth B.J."/>
            <person name="Tsai I.J."/>
            <person name="Reid A.J."/>
            <person name="Bancroft A.J."/>
            <person name="Nichol S."/>
            <person name="Tracey A."/>
            <person name="Holroyd N."/>
            <person name="Cotton J.A."/>
            <person name="Stanley E.J."/>
            <person name="Zarowiecki M."/>
            <person name="Liu J.Z."/>
            <person name="Huckvale T."/>
            <person name="Cooper P.J."/>
            <person name="Grencis R.K."/>
            <person name="Berriman M."/>
        </authorList>
    </citation>
    <scope>NUCLEOTIDE SEQUENCE [LARGE SCALE GENOMIC DNA]</scope>
    <source>
        <strain evidence="2">Edinburgh</strain>
    </source>
</reference>